<dbReference type="EMBL" id="RQGG01000051">
    <property type="protein sequence ID" value="TGL46805.1"/>
    <property type="molecule type" value="Genomic_DNA"/>
</dbReference>
<gene>
    <name evidence="1" type="ORF">EHQ59_17380</name>
</gene>
<keyword evidence="2" id="KW-1185">Reference proteome</keyword>
<proteinExistence type="predicted"/>
<reference evidence="1" key="1">
    <citation type="journal article" date="2019" name="PLoS Negl. Trop. Dis.">
        <title>Revisiting the worldwide diversity of Leptospira species in the environment.</title>
        <authorList>
            <person name="Vincent A.T."/>
            <person name="Schiettekatte O."/>
            <person name="Bourhy P."/>
            <person name="Veyrier F.J."/>
            <person name="Picardeau M."/>
        </authorList>
    </citation>
    <scope>NUCLEOTIDE SEQUENCE [LARGE SCALE GENOMIC DNA]</scope>
    <source>
        <strain evidence="1">201702454</strain>
    </source>
</reference>
<sequence>MNFITKTILLVMTVSVFLALFQLLLKSENLKSSSFSKTSQPKQVSFQAIFRDPKETIPNFVTRFKIKSFALWENADQLKMELKIEK</sequence>
<dbReference type="AlphaFoldDB" id="A0A4R9JMP2"/>
<dbReference type="RefSeq" id="WP_135621229.1">
    <property type="nucleotide sequence ID" value="NZ_RQGG01000051.1"/>
</dbReference>
<accession>A0A4R9JMP2</accession>
<dbReference type="Proteomes" id="UP000297609">
    <property type="component" value="Unassembled WGS sequence"/>
</dbReference>
<evidence type="ECO:0000313" key="1">
    <source>
        <dbReference type="EMBL" id="TGL46805.1"/>
    </source>
</evidence>
<name>A0A4R9JMP2_9LEPT</name>
<organism evidence="1 2">
    <name type="scientific">Leptospira kemamanensis</name>
    <dbReference type="NCBI Taxonomy" id="2484942"/>
    <lineage>
        <taxon>Bacteria</taxon>
        <taxon>Pseudomonadati</taxon>
        <taxon>Spirochaetota</taxon>
        <taxon>Spirochaetia</taxon>
        <taxon>Leptospirales</taxon>
        <taxon>Leptospiraceae</taxon>
        <taxon>Leptospira</taxon>
    </lineage>
</organism>
<comment type="caution">
    <text evidence="1">The sequence shown here is derived from an EMBL/GenBank/DDBJ whole genome shotgun (WGS) entry which is preliminary data.</text>
</comment>
<dbReference type="OrthoDB" id="331716at2"/>
<protein>
    <submittedName>
        <fullName evidence="1">Uncharacterized protein</fullName>
    </submittedName>
</protein>
<evidence type="ECO:0000313" key="2">
    <source>
        <dbReference type="Proteomes" id="UP000297609"/>
    </source>
</evidence>